<dbReference type="Proteomes" id="UP000827721">
    <property type="component" value="Unassembled WGS sequence"/>
</dbReference>
<evidence type="ECO:0000256" key="4">
    <source>
        <dbReference type="SAM" id="MobiDB-lite"/>
    </source>
</evidence>
<dbReference type="PANTHER" id="PTHR22809">
    <property type="entry name" value="METHYLTRANSFERASE-RELATED"/>
    <property type="match status" value="1"/>
</dbReference>
<organism evidence="5 6">
    <name type="scientific">Xanthoceras sorbifolium</name>
    <dbReference type="NCBI Taxonomy" id="99658"/>
    <lineage>
        <taxon>Eukaryota</taxon>
        <taxon>Viridiplantae</taxon>
        <taxon>Streptophyta</taxon>
        <taxon>Embryophyta</taxon>
        <taxon>Tracheophyta</taxon>
        <taxon>Spermatophyta</taxon>
        <taxon>Magnoliopsida</taxon>
        <taxon>eudicotyledons</taxon>
        <taxon>Gunneridae</taxon>
        <taxon>Pentapetalae</taxon>
        <taxon>rosids</taxon>
        <taxon>malvids</taxon>
        <taxon>Sapindales</taxon>
        <taxon>Sapindaceae</taxon>
        <taxon>Xanthoceroideae</taxon>
        <taxon>Xanthoceras</taxon>
    </lineage>
</organism>
<evidence type="ECO:0000256" key="1">
    <source>
        <dbReference type="ARBA" id="ARBA00009725"/>
    </source>
</evidence>
<protein>
    <recommendedName>
        <fullName evidence="7">Methyltransferase-like protein</fullName>
    </recommendedName>
</protein>
<evidence type="ECO:0000313" key="6">
    <source>
        <dbReference type="Proteomes" id="UP000827721"/>
    </source>
</evidence>
<gene>
    <name evidence="5" type="ORF">JRO89_XS04G0156400</name>
</gene>
<dbReference type="InterPro" id="IPR029063">
    <property type="entry name" value="SAM-dependent_MTases_sf"/>
</dbReference>
<evidence type="ECO:0008006" key="7">
    <source>
        <dbReference type="Google" id="ProtNLM"/>
    </source>
</evidence>
<keyword evidence="3" id="KW-0808">Transferase</keyword>
<dbReference type="Pfam" id="PF13489">
    <property type="entry name" value="Methyltransf_23"/>
    <property type="match status" value="1"/>
</dbReference>
<accession>A0ABQ8I603</accession>
<comment type="similarity">
    <text evidence="1">Belongs to the methyltransferase superfamily. METL family.</text>
</comment>
<dbReference type="InterPro" id="IPR026113">
    <property type="entry name" value="METTL2/6/8-like"/>
</dbReference>
<reference evidence="5 6" key="1">
    <citation type="submission" date="2021-02" db="EMBL/GenBank/DDBJ databases">
        <title>Plant Genome Project.</title>
        <authorList>
            <person name="Zhang R.-G."/>
        </authorList>
    </citation>
    <scope>NUCLEOTIDE SEQUENCE [LARGE SCALE GENOMIC DNA]</scope>
    <source>
        <tissue evidence="5">Leaves</tissue>
    </source>
</reference>
<evidence type="ECO:0000256" key="2">
    <source>
        <dbReference type="ARBA" id="ARBA00022603"/>
    </source>
</evidence>
<comment type="caution">
    <text evidence="5">The sequence shown here is derived from an EMBL/GenBank/DDBJ whole genome shotgun (WGS) entry which is preliminary data.</text>
</comment>
<dbReference type="PANTHER" id="PTHR22809:SF14">
    <property type="entry name" value="TRNA N(3)-METHYLCYTIDINE METHYLTRANSFERASE"/>
    <property type="match status" value="1"/>
</dbReference>
<name>A0ABQ8I603_9ROSI</name>
<evidence type="ECO:0000256" key="3">
    <source>
        <dbReference type="ARBA" id="ARBA00022679"/>
    </source>
</evidence>
<dbReference type="Gene3D" id="3.40.50.150">
    <property type="entry name" value="Vaccinia Virus protein VP39"/>
    <property type="match status" value="1"/>
</dbReference>
<evidence type="ECO:0000313" key="5">
    <source>
        <dbReference type="EMBL" id="KAH7571859.1"/>
    </source>
</evidence>
<proteinExistence type="inferred from homology"/>
<feature type="region of interest" description="Disordered" evidence="4">
    <location>
        <begin position="42"/>
        <end position="61"/>
    </location>
</feature>
<sequence length="397" mass="45430">MSVSAEAEEYHSKDFEWETLKQQIEDDPSLQHHVLPFPFLQQQQHHQEDQEEETEKDSDAWKRFHSRHSSGKFFKERRYLLKEFPELVSCGESSKLLEVGCGNGSTALPILRGNENINVYACDCSSEILERAKEFVGAVDVGSVKERFHPFHCDFCATGFPEWLACDSCRERCPQEEHDCFTDVQVKDRTHLMSLSRESNCCIGRVDFITLIFTLSAVPLQRMPTAIRECYSILKPGGLLFFRDYGLYDMTMLRLNPEQRVGFREYMRLDGTRSYFFSIDTVRNLFLDAGFIEVLISNISVVNCSVSYAAELTAIGIKVSHYPFRLQLELPEAYILSFIYLFIFTTAHDPAGRTRILLCQVSESPKGEEHAKGVGSREVPEALLSYSVKTSLSLTEE</sequence>
<dbReference type="SUPFAM" id="SSF53335">
    <property type="entry name" value="S-adenosyl-L-methionine-dependent methyltransferases"/>
    <property type="match status" value="1"/>
</dbReference>
<keyword evidence="2" id="KW-0489">Methyltransferase</keyword>
<dbReference type="EMBL" id="JAFEMO010000004">
    <property type="protein sequence ID" value="KAH7571859.1"/>
    <property type="molecule type" value="Genomic_DNA"/>
</dbReference>
<keyword evidence="6" id="KW-1185">Reference proteome</keyword>
<dbReference type="CDD" id="cd02440">
    <property type="entry name" value="AdoMet_MTases"/>
    <property type="match status" value="1"/>
</dbReference>